<proteinExistence type="predicted"/>
<protein>
    <submittedName>
        <fullName evidence="1">Uncharacterized protein</fullName>
    </submittedName>
</protein>
<organism evidence="1 2">
    <name type="scientific">Trichomalopsis sarcophagae</name>
    <dbReference type="NCBI Taxonomy" id="543379"/>
    <lineage>
        <taxon>Eukaryota</taxon>
        <taxon>Metazoa</taxon>
        <taxon>Ecdysozoa</taxon>
        <taxon>Arthropoda</taxon>
        <taxon>Hexapoda</taxon>
        <taxon>Insecta</taxon>
        <taxon>Pterygota</taxon>
        <taxon>Neoptera</taxon>
        <taxon>Endopterygota</taxon>
        <taxon>Hymenoptera</taxon>
        <taxon>Apocrita</taxon>
        <taxon>Proctotrupomorpha</taxon>
        <taxon>Chalcidoidea</taxon>
        <taxon>Pteromalidae</taxon>
        <taxon>Pteromalinae</taxon>
        <taxon>Trichomalopsis</taxon>
    </lineage>
</organism>
<gene>
    <name evidence="1" type="ORF">TSAR_003974</name>
</gene>
<reference evidence="1 2" key="1">
    <citation type="journal article" date="2017" name="Curr. Biol.">
        <title>The Evolution of Venom by Co-option of Single-Copy Genes.</title>
        <authorList>
            <person name="Martinson E.O."/>
            <person name="Mrinalini"/>
            <person name="Kelkar Y.D."/>
            <person name="Chang C.H."/>
            <person name="Werren J.H."/>
        </authorList>
    </citation>
    <scope>NUCLEOTIDE SEQUENCE [LARGE SCALE GENOMIC DNA]</scope>
    <source>
        <strain evidence="1 2">Alberta</strain>
        <tissue evidence="1">Whole body</tissue>
    </source>
</reference>
<name>A0A232EJP0_9HYME</name>
<keyword evidence="2" id="KW-1185">Reference proteome</keyword>
<accession>A0A232EJP0</accession>
<comment type="caution">
    <text evidence="1">The sequence shown here is derived from an EMBL/GenBank/DDBJ whole genome shotgun (WGS) entry which is preliminary data.</text>
</comment>
<sequence>MPSYKEKAAKNSKTRRWWVKPHLSHEIRLQYGAYHTVFNYFQLNDHEEFMEFMHMNVDQFSTLYQLMERNLRKQTTNFRIPLDPELRLVFVIW</sequence>
<dbReference type="Proteomes" id="UP000215335">
    <property type="component" value="Unassembled WGS sequence"/>
</dbReference>
<evidence type="ECO:0000313" key="2">
    <source>
        <dbReference type="Proteomes" id="UP000215335"/>
    </source>
</evidence>
<dbReference type="AlphaFoldDB" id="A0A232EJP0"/>
<evidence type="ECO:0000313" key="1">
    <source>
        <dbReference type="EMBL" id="OXU18555.1"/>
    </source>
</evidence>
<dbReference type="EMBL" id="NNAY01003971">
    <property type="protein sequence ID" value="OXU18555.1"/>
    <property type="molecule type" value="Genomic_DNA"/>
</dbReference>